<evidence type="ECO:0000313" key="6">
    <source>
        <dbReference type="Proteomes" id="UP000366872"/>
    </source>
</evidence>
<dbReference type="CDD" id="cd00090">
    <property type="entry name" value="HTH_ARSR"/>
    <property type="match status" value="1"/>
</dbReference>
<proteinExistence type="predicted"/>
<dbReference type="InterPro" id="IPR001845">
    <property type="entry name" value="HTH_ArsR_DNA-bd_dom"/>
</dbReference>
<dbReference type="InterPro" id="IPR011991">
    <property type="entry name" value="ArsR-like_HTH"/>
</dbReference>
<keyword evidence="6" id="KW-1185">Reference proteome</keyword>
<protein>
    <recommendedName>
        <fullName evidence="4">HTH arsR-type domain-containing protein</fullName>
    </recommendedName>
</protein>
<dbReference type="InterPro" id="IPR036390">
    <property type="entry name" value="WH_DNA-bd_sf"/>
</dbReference>
<dbReference type="SMART" id="SM00418">
    <property type="entry name" value="HTH_ARSR"/>
    <property type="match status" value="2"/>
</dbReference>
<evidence type="ECO:0000256" key="1">
    <source>
        <dbReference type="ARBA" id="ARBA00023015"/>
    </source>
</evidence>
<dbReference type="PROSITE" id="PS50987">
    <property type="entry name" value="HTH_ARSR_2"/>
    <property type="match status" value="1"/>
</dbReference>
<dbReference type="SUPFAM" id="SSF46785">
    <property type="entry name" value="Winged helix' DNA-binding domain"/>
    <property type="match status" value="2"/>
</dbReference>
<dbReference type="InterPro" id="IPR000835">
    <property type="entry name" value="HTH_MarR-typ"/>
</dbReference>
<dbReference type="InterPro" id="IPR051011">
    <property type="entry name" value="Metal_resp_trans_reg"/>
</dbReference>
<dbReference type="Proteomes" id="UP000366872">
    <property type="component" value="Unassembled WGS sequence"/>
</dbReference>
<keyword evidence="2" id="KW-0238">DNA-binding</keyword>
<dbReference type="GO" id="GO:0003677">
    <property type="term" value="F:DNA binding"/>
    <property type="evidence" value="ECO:0007669"/>
    <property type="project" value="UniProtKB-KW"/>
</dbReference>
<dbReference type="AlphaFoldDB" id="A0A6C2TXC5"/>
<evidence type="ECO:0000256" key="2">
    <source>
        <dbReference type="ARBA" id="ARBA00023125"/>
    </source>
</evidence>
<dbReference type="GO" id="GO:0003700">
    <property type="term" value="F:DNA-binding transcription factor activity"/>
    <property type="evidence" value="ECO:0007669"/>
    <property type="project" value="InterPro"/>
</dbReference>
<organism evidence="5 6">
    <name type="scientific">Pontiella desulfatans</name>
    <dbReference type="NCBI Taxonomy" id="2750659"/>
    <lineage>
        <taxon>Bacteria</taxon>
        <taxon>Pseudomonadati</taxon>
        <taxon>Kiritimatiellota</taxon>
        <taxon>Kiritimatiellia</taxon>
        <taxon>Kiritimatiellales</taxon>
        <taxon>Pontiellaceae</taxon>
        <taxon>Pontiella</taxon>
    </lineage>
</organism>
<dbReference type="PANTHER" id="PTHR43132:SF2">
    <property type="entry name" value="ARSENICAL RESISTANCE OPERON REPRESSOR ARSR-RELATED"/>
    <property type="match status" value="1"/>
</dbReference>
<dbReference type="EMBL" id="CAAHFG010000001">
    <property type="protein sequence ID" value="VGO12212.1"/>
    <property type="molecule type" value="Genomic_DNA"/>
</dbReference>
<dbReference type="PANTHER" id="PTHR43132">
    <property type="entry name" value="ARSENICAL RESISTANCE OPERON REPRESSOR ARSR-RELATED"/>
    <property type="match status" value="1"/>
</dbReference>
<name>A0A6C2TXC5_PONDE</name>
<dbReference type="Pfam" id="PF12802">
    <property type="entry name" value="MarR_2"/>
    <property type="match status" value="1"/>
</dbReference>
<gene>
    <name evidence="5" type="ORF">PDESU_00763</name>
</gene>
<accession>A0A6C2TXC5</accession>
<sequence>MIAQPTRLTLLRALISHPECTVSGLAEAIHVSKGVASTNLRAINARGLITSRQAGKYVFYSAQANPHVDNAPEILEALEAAFSAGMSNGQIIHCATAFTNRRRIEIVRVLRHGVRSLRGLLIETDIPHPALHRHLRKLTRRDVVFQEDSLYSLKTPAHPFAGVLLEIATA</sequence>
<evidence type="ECO:0000313" key="5">
    <source>
        <dbReference type="EMBL" id="VGO12212.1"/>
    </source>
</evidence>
<keyword evidence="1" id="KW-0805">Transcription regulation</keyword>
<dbReference type="Gene3D" id="1.10.10.10">
    <property type="entry name" value="Winged helix-like DNA-binding domain superfamily/Winged helix DNA-binding domain"/>
    <property type="match status" value="2"/>
</dbReference>
<evidence type="ECO:0000259" key="4">
    <source>
        <dbReference type="PROSITE" id="PS50987"/>
    </source>
</evidence>
<keyword evidence="3" id="KW-0804">Transcription</keyword>
<dbReference type="InterPro" id="IPR036388">
    <property type="entry name" value="WH-like_DNA-bd_sf"/>
</dbReference>
<reference evidence="5 6" key="1">
    <citation type="submission" date="2019-04" db="EMBL/GenBank/DDBJ databases">
        <authorList>
            <person name="Van Vliet M D."/>
        </authorList>
    </citation>
    <scope>NUCLEOTIDE SEQUENCE [LARGE SCALE GENOMIC DNA]</scope>
    <source>
        <strain evidence="5 6">F1</strain>
    </source>
</reference>
<feature type="domain" description="HTH arsR-type" evidence="4">
    <location>
        <begin position="1"/>
        <end position="83"/>
    </location>
</feature>
<evidence type="ECO:0000256" key="3">
    <source>
        <dbReference type="ARBA" id="ARBA00023163"/>
    </source>
</evidence>